<name>A0AAE2CMD1_9LAMI</name>
<feature type="coiled-coil region" evidence="1">
    <location>
        <begin position="153"/>
        <end position="222"/>
    </location>
</feature>
<dbReference type="EMBL" id="JACGWO010000005">
    <property type="protein sequence ID" value="KAK4427517.1"/>
    <property type="molecule type" value="Genomic_DNA"/>
</dbReference>
<evidence type="ECO:0000256" key="2">
    <source>
        <dbReference type="SAM" id="MobiDB-lite"/>
    </source>
</evidence>
<feature type="region of interest" description="Disordered" evidence="2">
    <location>
        <begin position="444"/>
        <end position="479"/>
    </location>
</feature>
<comment type="caution">
    <text evidence="3">The sequence shown here is derived from an EMBL/GenBank/DDBJ whole genome shotgun (WGS) entry which is preliminary data.</text>
</comment>
<gene>
    <name evidence="3" type="ORF">Salat_1520600</name>
</gene>
<accession>A0AAE2CMD1</accession>
<reference evidence="3" key="1">
    <citation type="submission" date="2020-06" db="EMBL/GenBank/DDBJ databases">
        <authorList>
            <person name="Li T."/>
            <person name="Hu X."/>
            <person name="Zhang T."/>
            <person name="Song X."/>
            <person name="Zhang H."/>
            <person name="Dai N."/>
            <person name="Sheng W."/>
            <person name="Hou X."/>
            <person name="Wei L."/>
        </authorList>
    </citation>
    <scope>NUCLEOTIDE SEQUENCE</scope>
    <source>
        <strain evidence="3">3651</strain>
        <tissue evidence="3">Leaf</tissue>
    </source>
</reference>
<organism evidence="3 4">
    <name type="scientific">Sesamum alatum</name>
    <dbReference type="NCBI Taxonomy" id="300844"/>
    <lineage>
        <taxon>Eukaryota</taxon>
        <taxon>Viridiplantae</taxon>
        <taxon>Streptophyta</taxon>
        <taxon>Embryophyta</taxon>
        <taxon>Tracheophyta</taxon>
        <taxon>Spermatophyta</taxon>
        <taxon>Magnoliopsida</taxon>
        <taxon>eudicotyledons</taxon>
        <taxon>Gunneridae</taxon>
        <taxon>Pentapetalae</taxon>
        <taxon>asterids</taxon>
        <taxon>lamiids</taxon>
        <taxon>Lamiales</taxon>
        <taxon>Pedaliaceae</taxon>
        <taxon>Sesamum</taxon>
    </lineage>
</organism>
<keyword evidence="1" id="KW-0175">Coiled coil</keyword>
<dbReference type="AlphaFoldDB" id="A0AAE2CMD1"/>
<dbReference type="Proteomes" id="UP001293254">
    <property type="component" value="Unassembled WGS sequence"/>
</dbReference>
<evidence type="ECO:0000256" key="1">
    <source>
        <dbReference type="SAM" id="Coils"/>
    </source>
</evidence>
<sequence length="479" mass="54510">MNIELKEKEEAAIASVQRKFETELLNEIDARNKAVEKANRERQSLVDRLNLARNVITRMGKALENEKSLYKELATQAHDLENGLEEAENEKRELQKELKEKLHSLAVLQEKINLLSSEIKDPSAEKDQRSTQKEYDEFKSSMEKKSASDVKLLGEKEAKIHRLEEQLQLSSMELSISKVLISDLTMEKDSLNETLNVESGNVENLSRELKITQDALQKSRGEASDLAEQLQQSRYLCLGLEAEIGKVHDQFTEVTELLQKNNDEAKQRVMILAGELRLATELLSKSSEKLETTAQELAAAVQKCDSLEKEVTGAHEKAESAALALQQEKMIISCLNKDLMALETQISNDMEARKRLEEAAKSVDEMNEYALIISKELELANSQILSLEDEKDELYRSLVQQKAAYQEARDLIMRLGKERESLQKRGEKLEQVLASAKGEILRLRRQINDDQKQKPVDVRDKADGKVTPRKKVNPQQEDE</sequence>
<feature type="coiled-coil region" evidence="1">
    <location>
        <begin position="21"/>
        <end position="111"/>
    </location>
</feature>
<protein>
    <submittedName>
        <fullName evidence="3">MAR-binding filament-like protein 1-1</fullName>
    </submittedName>
</protein>
<keyword evidence="4" id="KW-1185">Reference proteome</keyword>
<evidence type="ECO:0000313" key="4">
    <source>
        <dbReference type="Proteomes" id="UP001293254"/>
    </source>
</evidence>
<feature type="compositionally biased region" description="Basic and acidic residues" evidence="2">
    <location>
        <begin position="444"/>
        <end position="466"/>
    </location>
</feature>
<proteinExistence type="predicted"/>
<evidence type="ECO:0000313" key="3">
    <source>
        <dbReference type="EMBL" id="KAK4427517.1"/>
    </source>
</evidence>
<reference evidence="3" key="2">
    <citation type="journal article" date="2024" name="Plant">
        <title>Genomic evolution and insights into agronomic trait innovations of Sesamum species.</title>
        <authorList>
            <person name="Miao H."/>
            <person name="Wang L."/>
            <person name="Qu L."/>
            <person name="Liu H."/>
            <person name="Sun Y."/>
            <person name="Le M."/>
            <person name="Wang Q."/>
            <person name="Wei S."/>
            <person name="Zheng Y."/>
            <person name="Lin W."/>
            <person name="Duan Y."/>
            <person name="Cao H."/>
            <person name="Xiong S."/>
            <person name="Wang X."/>
            <person name="Wei L."/>
            <person name="Li C."/>
            <person name="Ma Q."/>
            <person name="Ju M."/>
            <person name="Zhao R."/>
            <person name="Li G."/>
            <person name="Mu C."/>
            <person name="Tian Q."/>
            <person name="Mei H."/>
            <person name="Zhang T."/>
            <person name="Gao T."/>
            <person name="Zhang H."/>
        </authorList>
    </citation>
    <scope>NUCLEOTIDE SEQUENCE</scope>
    <source>
        <strain evidence="3">3651</strain>
    </source>
</reference>